<name>A0A2Z3HTE1_9CAUL</name>
<keyword evidence="1" id="KW-0472">Membrane</keyword>
<evidence type="ECO:0000313" key="3">
    <source>
        <dbReference type="EMBL" id="AWM76641.1"/>
    </source>
</evidence>
<dbReference type="EMBL" id="CP029479">
    <property type="protein sequence ID" value="AWM76641.1"/>
    <property type="molecule type" value="Genomic_DNA"/>
</dbReference>
<dbReference type="InterPro" id="IPR043717">
    <property type="entry name" value="DUF5658"/>
</dbReference>
<dbReference type="AlphaFoldDB" id="A0A2Z3HTE1"/>
<dbReference type="KEGG" id="phb:HYN04_01980"/>
<organism evidence="3 4">
    <name type="scientific">Phenylobacterium parvum</name>
    <dbReference type="NCBI Taxonomy" id="2201350"/>
    <lineage>
        <taxon>Bacteria</taxon>
        <taxon>Pseudomonadati</taxon>
        <taxon>Pseudomonadota</taxon>
        <taxon>Alphaproteobacteria</taxon>
        <taxon>Caulobacterales</taxon>
        <taxon>Caulobacteraceae</taxon>
        <taxon>Phenylobacterium</taxon>
    </lineage>
</organism>
<keyword evidence="1" id="KW-0812">Transmembrane</keyword>
<dbReference type="RefSeq" id="WP_110449210.1">
    <property type="nucleotide sequence ID" value="NZ_CP029479.1"/>
</dbReference>
<dbReference type="OrthoDB" id="2084666at2"/>
<reference evidence="4" key="1">
    <citation type="submission" date="2018-05" db="EMBL/GenBank/DDBJ databases">
        <title>Genome sequencing of Phenylobacterium sp. HYN0004.</title>
        <authorList>
            <person name="Yi H."/>
            <person name="Baek C."/>
        </authorList>
    </citation>
    <scope>NUCLEOTIDE SEQUENCE [LARGE SCALE GENOMIC DNA]</scope>
    <source>
        <strain evidence="4">HYN0004</strain>
    </source>
</reference>
<dbReference type="Proteomes" id="UP000247763">
    <property type="component" value="Chromosome"/>
</dbReference>
<feature type="transmembrane region" description="Helical" evidence="1">
    <location>
        <begin position="6"/>
        <end position="26"/>
    </location>
</feature>
<evidence type="ECO:0000256" key="1">
    <source>
        <dbReference type="SAM" id="Phobius"/>
    </source>
</evidence>
<evidence type="ECO:0000313" key="4">
    <source>
        <dbReference type="Proteomes" id="UP000247763"/>
    </source>
</evidence>
<protein>
    <recommendedName>
        <fullName evidence="2">DUF5658 domain-containing protein</fullName>
    </recommendedName>
</protein>
<gene>
    <name evidence="3" type="ORF">HYN04_01980</name>
</gene>
<feature type="transmembrane region" description="Helical" evidence="1">
    <location>
        <begin position="47"/>
        <end position="69"/>
    </location>
</feature>
<feature type="domain" description="DUF5658" evidence="2">
    <location>
        <begin position="13"/>
        <end position="92"/>
    </location>
</feature>
<dbReference type="Pfam" id="PF18902">
    <property type="entry name" value="DUF5658"/>
    <property type="match status" value="1"/>
</dbReference>
<sequence>MPIELPLAGVSTFLAFLDAAITHFGLKGGRVEESNPAVLWVYQRLPPALFIALFALTHGALSLVGFHLFGPPAQWGLAAAGLAPVIWNIWLLFLTRKAG</sequence>
<feature type="transmembrane region" description="Helical" evidence="1">
    <location>
        <begin position="75"/>
        <end position="94"/>
    </location>
</feature>
<proteinExistence type="predicted"/>
<keyword evidence="1" id="KW-1133">Transmembrane helix</keyword>
<evidence type="ECO:0000259" key="2">
    <source>
        <dbReference type="Pfam" id="PF18902"/>
    </source>
</evidence>
<keyword evidence="4" id="KW-1185">Reference proteome</keyword>
<accession>A0A2Z3HTE1</accession>